<keyword evidence="3" id="KW-1185">Reference proteome</keyword>
<sequence length="84" mass="9381">MATHSPPNAPYHASRGPLSAALLSLPDYVFTQVIAHNMRASQNVEMADETLKSRVVRAVNLLIHRRRPHAEGYQQIRGQTHVSL</sequence>
<dbReference type="EMBL" id="CP097331">
    <property type="protein sequence ID" value="URF07305.1"/>
    <property type="molecule type" value="Genomic_DNA"/>
</dbReference>
<reference evidence="1 3" key="1">
    <citation type="submission" date="2019-05" db="EMBL/GenBank/DDBJ databases">
        <title>Whole genome sequence analysis of Cupriavidus campinensis S14E4C strain.</title>
        <authorList>
            <person name="Abbaszade G."/>
            <person name="Szabo A."/>
            <person name="Toumi M."/>
            <person name="Toth E."/>
        </authorList>
    </citation>
    <scope>NUCLEOTIDE SEQUENCE [LARGE SCALE GENOMIC DNA]</scope>
    <source>
        <strain evidence="1 3">S14E4C</strain>
    </source>
</reference>
<dbReference type="Proteomes" id="UP000318943">
    <property type="component" value="Unassembled WGS sequence"/>
</dbReference>
<accession>A0AAE9L5J3</accession>
<evidence type="ECO:0000313" key="2">
    <source>
        <dbReference type="EMBL" id="URF07305.1"/>
    </source>
</evidence>
<dbReference type="EMBL" id="VCIZ01000011">
    <property type="protein sequence ID" value="TSP11244.1"/>
    <property type="molecule type" value="Genomic_DNA"/>
</dbReference>
<evidence type="ECO:0000313" key="4">
    <source>
        <dbReference type="Proteomes" id="UP001056132"/>
    </source>
</evidence>
<dbReference type="RefSeq" id="WP_144199941.1">
    <property type="nucleotide sequence ID" value="NZ_CP097331.1"/>
</dbReference>
<evidence type="ECO:0000313" key="3">
    <source>
        <dbReference type="Proteomes" id="UP000318943"/>
    </source>
</evidence>
<reference evidence="2" key="2">
    <citation type="journal article" date="2022" name="Microbiol. Resour. Announc.">
        <title>Genome Sequence of Cupriavidus campinensis Strain G5, a Member of a Bacterial Consortium Capable of Polyethylene Degradation.</title>
        <authorList>
            <person name="Schneider B."/>
            <person name="Pfeiffer F."/>
            <person name="Dyall-Smith M."/>
            <person name="Kunte H.J."/>
        </authorList>
    </citation>
    <scope>NUCLEOTIDE SEQUENCE</scope>
    <source>
        <strain evidence="2">G5</strain>
    </source>
</reference>
<dbReference type="Proteomes" id="UP001056132">
    <property type="component" value="Chromosome 2"/>
</dbReference>
<organism evidence="2 4">
    <name type="scientific">Cupriavidus campinensis</name>
    <dbReference type="NCBI Taxonomy" id="151783"/>
    <lineage>
        <taxon>Bacteria</taxon>
        <taxon>Pseudomonadati</taxon>
        <taxon>Pseudomonadota</taxon>
        <taxon>Betaproteobacteria</taxon>
        <taxon>Burkholderiales</taxon>
        <taxon>Burkholderiaceae</taxon>
        <taxon>Cupriavidus</taxon>
    </lineage>
</organism>
<proteinExistence type="predicted"/>
<gene>
    <name evidence="1" type="ORF">FGG12_18625</name>
    <name evidence="2" type="ORF">M5D45_19025</name>
</gene>
<dbReference type="KEGG" id="ccam:M5D45_19025"/>
<reference evidence="2" key="3">
    <citation type="submission" date="2022-05" db="EMBL/GenBank/DDBJ databases">
        <authorList>
            <person name="Kunte H.-J."/>
        </authorList>
    </citation>
    <scope>NUCLEOTIDE SEQUENCE</scope>
    <source>
        <strain evidence="2">G5</strain>
    </source>
</reference>
<evidence type="ECO:0000313" key="1">
    <source>
        <dbReference type="EMBL" id="TSP11244.1"/>
    </source>
</evidence>
<name>A0AAE9L5J3_9BURK</name>
<dbReference type="AlphaFoldDB" id="A0AAE9L5J3"/>
<protein>
    <submittedName>
        <fullName evidence="2">Uncharacterized protein</fullName>
    </submittedName>
</protein>